<dbReference type="InterPro" id="IPR049266">
    <property type="entry name" value="AF2093-like_C_sf"/>
</dbReference>
<organism evidence="3 4">
    <name type="scientific">Archaeoglobus veneficus (strain DSM 11195 / SNP6)</name>
    <dbReference type="NCBI Taxonomy" id="693661"/>
    <lineage>
        <taxon>Archaea</taxon>
        <taxon>Methanobacteriati</taxon>
        <taxon>Methanobacteriota</taxon>
        <taxon>Archaeoglobi</taxon>
        <taxon>Archaeoglobales</taxon>
        <taxon>Archaeoglobaceae</taxon>
        <taxon>Archaeoglobus</taxon>
    </lineage>
</organism>
<dbReference type="InterPro" id="IPR049429">
    <property type="entry name" value="AF2093-like"/>
</dbReference>
<dbReference type="GeneID" id="10394518"/>
<evidence type="ECO:0000259" key="2">
    <source>
        <dbReference type="Pfam" id="PF20897"/>
    </source>
</evidence>
<evidence type="ECO:0000259" key="1">
    <source>
        <dbReference type="Pfam" id="PF20755"/>
    </source>
</evidence>
<dbReference type="InterPro" id="IPR049264">
    <property type="entry name" value="DUF6846"/>
</dbReference>
<proteinExistence type="predicted"/>
<dbReference type="EMBL" id="CP002588">
    <property type="protein sequence ID" value="AEA47399.1"/>
    <property type="molecule type" value="Genomic_DNA"/>
</dbReference>
<dbReference type="Gene3D" id="1.10.3400.10">
    <property type="entry name" value="af_2093 domain like"/>
    <property type="match status" value="1"/>
</dbReference>
<keyword evidence="4" id="KW-1185">Reference proteome</keyword>
<feature type="domain" description="DUF6834" evidence="1">
    <location>
        <begin position="89"/>
        <end position="217"/>
    </location>
</feature>
<accession>F2KNS2</accession>
<dbReference type="HOGENOM" id="CLU_1113837_0_0_2"/>
<name>F2KNS2_ARCVS</name>
<dbReference type="OrthoDB" id="148242at2157"/>
<dbReference type="InterPro" id="IPR023291">
    <property type="entry name" value="Af2093-N"/>
</dbReference>
<evidence type="ECO:0000313" key="4">
    <source>
        <dbReference type="Proteomes" id="UP000008136"/>
    </source>
</evidence>
<dbReference type="InterPro" id="IPR049265">
    <property type="entry name" value="DUF6834"/>
</dbReference>
<evidence type="ECO:0000313" key="3">
    <source>
        <dbReference type="EMBL" id="AEA47399.1"/>
    </source>
</evidence>
<gene>
    <name evidence="3" type="ordered locus">Arcve_1395</name>
</gene>
<dbReference type="AlphaFoldDB" id="F2KNS2"/>
<dbReference type="eggNOG" id="arCOG07535">
    <property type="taxonomic scope" value="Archaea"/>
</dbReference>
<dbReference type="Proteomes" id="UP000008136">
    <property type="component" value="Chromosome"/>
</dbReference>
<protein>
    <submittedName>
        <fullName evidence="3">Uncharacterized protein</fullName>
    </submittedName>
</protein>
<feature type="domain" description="DUF6846" evidence="2">
    <location>
        <begin position="7"/>
        <end position="87"/>
    </location>
</feature>
<dbReference type="CDD" id="cd22184">
    <property type="entry name" value="Af2093-like"/>
    <property type="match status" value="1"/>
</dbReference>
<dbReference type="Gene3D" id="3.40.50.10670">
    <property type="entry name" value="af2093 domain"/>
    <property type="match status" value="1"/>
</dbReference>
<dbReference type="STRING" id="693661.Arcve_1395"/>
<dbReference type="KEGG" id="ave:Arcve_1395"/>
<dbReference type="Pfam" id="PF20755">
    <property type="entry name" value="DUF6834_C"/>
    <property type="match status" value="1"/>
</dbReference>
<dbReference type="RefSeq" id="WP_013684060.1">
    <property type="nucleotide sequence ID" value="NC_015320.1"/>
</dbReference>
<reference evidence="3 4" key="1">
    <citation type="submission" date="2011-03" db="EMBL/GenBank/DDBJ databases">
        <title>The complete genome of Archaeoglobus veneficus SNP6.</title>
        <authorList>
            <consortium name="US DOE Joint Genome Institute (JGI-PGF)"/>
            <person name="Lucas S."/>
            <person name="Copeland A."/>
            <person name="Lapidus A."/>
            <person name="Bruce D."/>
            <person name="Goodwin L."/>
            <person name="Pitluck S."/>
            <person name="Kyrpides N."/>
            <person name="Mavromatis K."/>
            <person name="Pagani I."/>
            <person name="Ivanova N."/>
            <person name="Mikhailova N."/>
            <person name="Lu M."/>
            <person name="Detter J.C."/>
            <person name="Tapia R."/>
            <person name="Han C."/>
            <person name="Land M."/>
            <person name="Hauser L."/>
            <person name="Markowitz V."/>
            <person name="Cheng J.-F."/>
            <person name="Hugenholtz P."/>
            <person name="Woyke T."/>
            <person name="Wu D."/>
            <person name="Spring S."/>
            <person name="Brambilla E."/>
            <person name="Klenk H.-P."/>
            <person name="Eisen J.A."/>
        </authorList>
    </citation>
    <scope>NUCLEOTIDE SEQUENCE [LARGE SCALE GENOMIC DNA]</scope>
    <source>
        <strain>SNP6</strain>
    </source>
</reference>
<sequence>MREVVVRVVEKIGRSIVTEEEIERVCRRVLLELNLCPHEIVEEVKRALLREPVTLSTFYSDRFEVGSATYYCIHGVKPKPEELDKAYEEFVKSRKFLDSLELMEKLVDEFFYDYSVREGVVREYVGRRKYGVFFSLIDDVFEDVRVHARFASSYSGEYVIVVPTEDSPIPFIKFFRKYSELINSVGLKIWVVDVEREAIDPYIGYPRDLKLIGRFRNPRLATEVASLWRVNVKEADWYG</sequence>
<dbReference type="Pfam" id="PF20897">
    <property type="entry name" value="DUF6846"/>
    <property type="match status" value="1"/>
</dbReference>